<keyword evidence="5" id="KW-0472">Membrane</keyword>
<evidence type="ECO:0000256" key="3">
    <source>
        <dbReference type="ARBA" id="ARBA00022692"/>
    </source>
</evidence>
<keyword evidence="8" id="KW-1185">Reference proteome</keyword>
<feature type="region of interest" description="Disordered" evidence="6">
    <location>
        <begin position="29"/>
        <end position="50"/>
    </location>
</feature>
<reference evidence="7 8" key="1">
    <citation type="submission" date="2024-04" db="EMBL/GenBank/DDBJ databases">
        <title>draft genome sequnece of Paenibacillus filicis.</title>
        <authorList>
            <person name="Kim D.-U."/>
        </authorList>
    </citation>
    <scope>NUCLEOTIDE SEQUENCE [LARGE SCALE GENOMIC DNA]</scope>
    <source>
        <strain evidence="7 8">KACC14197</strain>
    </source>
</reference>
<accession>A0ABU9DJW5</accession>
<evidence type="ECO:0000256" key="4">
    <source>
        <dbReference type="ARBA" id="ARBA00022989"/>
    </source>
</evidence>
<dbReference type="Pfam" id="PF13974">
    <property type="entry name" value="YebO"/>
    <property type="match status" value="1"/>
</dbReference>
<organism evidence="7 8">
    <name type="scientific">Paenibacillus filicis</name>
    <dbReference type="NCBI Taxonomy" id="669464"/>
    <lineage>
        <taxon>Bacteria</taxon>
        <taxon>Bacillati</taxon>
        <taxon>Bacillota</taxon>
        <taxon>Bacilli</taxon>
        <taxon>Bacillales</taxon>
        <taxon>Paenibacillaceae</taxon>
        <taxon>Paenibacillus</taxon>
    </lineage>
</organism>
<evidence type="ECO:0000256" key="5">
    <source>
        <dbReference type="ARBA" id="ARBA00023136"/>
    </source>
</evidence>
<comment type="caution">
    <text evidence="7">The sequence shown here is derived from an EMBL/GenBank/DDBJ whole genome shotgun (WGS) entry which is preliminary data.</text>
</comment>
<evidence type="ECO:0000256" key="2">
    <source>
        <dbReference type="ARBA" id="ARBA00022475"/>
    </source>
</evidence>
<comment type="subcellular location">
    <subcellularLocation>
        <location evidence="1">Cell membrane</location>
        <topology evidence="1">Single-pass membrane protein</topology>
    </subcellularLocation>
</comment>
<dbReference type="Proteomes" id="UP001469365">
    <property type="component" value="Unassembled WGS sequence"/>
</dbReference>
<keyword evidence="4" id="KW-1133">Transmembrane helix</keyword>
<dbReference type="EMBL" id="JBBPCC010000005">
    <property type="protein sequence ID" value="MEK8128358.1"/>
    <property type="molecule type" value="Genomic_DNA"/>
</dbReference>
<sequence>MYRDELMALNALVEEQRKTNDLLERLIEAQSNEQKQKRGAKHADSKGPDA</sequence>
<evidence type="ECO:0000256" key="1">
    <source>
        <dbReference type="ARBA" id="ARBA00004162"/>
    </source>
</evidence>
<evidence type="ECO:0000256" key="6">
    <source>
        <dbReference type="SAM" id="MobiDB-lite"/>
    </source>
</evidence>
<evidence type="ECO:0000313" key="7">
    <source>
        <dbReference type="EMBL" id="MEK8128358.1"/>
    </source>
</evidence>
<proteinExistence type="predicted"/>
<dbReference type="InterPro" id="IPR025594">
    <property type="entry name" value="YebO"/>
</dbReference>
<keyword evidence="2" id="KW-1003">Cell membrane</keyword>
<name>A0ABU9DJW5_9BACL</name>
<keyword evidence="3" id="KW-0812">Transmembrane</keyword>
<feature type="compositionally biased region" description="Basic and acidic residues" evidence="6">
    <location>
        <begin position="41"/>
        <end position="50"/>
    </location>
</feature>
<gene>
    <name evidence="7" type="ORF">WMW72_10630</name>
</gene>
<protein>
    <submittedName>
        <fullName evidence="7">YebO family protein</fullName>
    </submittedName>
</protein>
<evidence type="ECO:0000313" key="8">
    <source>
        <dbReference type="Proteomes" id="UP001469365"/>
    </source>
</evidence>
<dbReference type="RefSeq" id="WP_341415425.1">
    <property type="nucleotide sequence ID" value="NZ_JBBPCC010000005.1"/>
</dbReference>